<keyword evidence="4 6" id="KW-1133">Transmembrane helix</keyword>
<feature type="transmembrane region" description="Helical" evidence="6">
    <location>
        <begin position="331"/>
        <end position="352"/>
    </location>
</feature>
<dbReference type="GO" id="GO:0043190">
    <property type="term" value="C:ATP-binding cassette (ABC) transporter complex"/>
    <property type="evidence" value="ECO:0007669"/>
    <property type="project" value="TreeGrafter"/>
</dbReference>
<feature type="transmembrane region" description="Helical" evidence="6">
    <location>
        <begin position="305"/>
        <end position="325"/>
    </location>
</feature>
<keyword evidence="5 6" id="KW-0472">Membrane</keyword>
<dbReference type="RefSeq" id="WP_054018771.1">
    <property type="nucleotide sequence ID" value="NZ_BBYR01000008.1"/>
</dbReference>
<dbReference type="STRING" id="1547922.ISF6_5052"/>
<organism evidence="7 8">
    <name type="scientific">Piscinibacter sakaiensis</name>
    <name type="common">Ideonella sakaiensis</name>
    <dbReference type="NCBI Taxonomy" id="1547922"/>
    <lineage>
        <taxon>Bacteria</taxon>
        <taxon>Pseudomonadati</taxon>
        <taxon>Pseudomonadota</taxon>
        <taxon>Betaproteobacteria</taxon>
        <taxon>Burkholderiales</taxon>
        <taxon>Sphaerotilaceae</taxon>
        <taxon>Piscinibacter</taxon>
    </lineage>
</organism>
<reference evidence="7 8" key="2">
    <citation type="journal article" date="2016" name="Science">
        <title>A bacterium that degrades and assimilates poly(ethylene terephthalate).</title>
        <authorList>
            <person name="Yoshida S."/>
            <person name="Hiraga K."/>
            <person name="Takehana T."/>
            <person name="Taniguchi I."/>
            <person name="Yamaji H."/>
            <person name="Maeda Y."/>
            <person name="Toyohara K."/>
            <person name="Miyamoto K."/>
            <person name="Kimura Y."/>
            <person name="Oda K."/>
        </authorList>
    </citation>
    <scope>NUCLEOTIDE SEQUENCE [LARGE SCALE GENOMIC DNA]</scope>
    <source>
        <strain evidence="8">NBRC 110686 / TISTR 2288 / 201-F6</strain>
    </source>
</reference>
<evidence type="ECO:0000256" key="2">
    <source>
        <dbReference type="ARBA" id="ARBA00022475"/>
    </source>
</evidence>
<protein>
    <submittedName>
        <fullName evidence="7">Putative permease</fullName>
    </submittedName>
</protein>
<evidence type="ECO:0000256" key="5">
    <source>
        <dbReference type="ARBA" id="ARBA00023136"/>
    </source>
</evidence>
<keyword evidence="8" id="KW-1185">Reference proteome</keyword>
<evidence type="ECO:0000313" key="7">
    <source>
        <dbReference type="EMBL" id="GAP34583.1"/>
    </source>
</evidence>
<comment type="subcellular location">
    <subcellularLocation>
        <location evidence="1">Cell membrane</location>
        <topology evidence="1">Multi-pass membrane protein</topology>
    </subcellularLocation>
</comment>
<evidence type="ECO:0000256" key="4">
    <source>
        <dbReference type="ARBA" id="ARBA00022989"/>
    </source>
</evidence>
<keyword evidence="3 6" id="KW-0812">Transmembrane</keyword>
<dbReference type="EMBL" id="BBYR01000008">
    <property type="protein sequence ID" value="GAP34583.1"/>
    <property type="molecule type" value="Genomic_DNA"/>
</dbReference>
<keyword evidence="2" id="KW-1003">Cell membrane</keyword>
<proteinExistence type="predicted"/>
<dbReference type="OrthoDB" id="9776227at2"/>
<dbReference type="Proteomes" id="UP000037660">
    <property type="component" value="Unassembled WGS sequence"/>
</dbReference>
<accession>A0A0K8NW32</accession>
<dbReference type="GO" id="GO:0015920">
    <property type="term" value="P:lipopolysaccharide transport"/>
    <property type="evidence" value="ECO:0007669"/>
    <property type="project" value="TreeGrafter"/>
</dbReference>
<evidence type="ECO:0000256" key="6">
    <source>
        <dbReference type="SAM" id="Phobius"/>
    </source>
</evidence>
<name>A0A0K8NW32_PISS1</name>
<comment type="caution">
    <text evidence="7">The sequence shown here is derived from an EMBL/GenBank/DDBJ whole genome shotgun (WGS) entry which is preliminary data.</text>
</comment>
<reference evidence="8" key="1">
    <citation type="submission" date="2015-07" db="EMBL/GenBank/DDBJ databases">
        <title>Discovery of a poly(ethylene terephthalate assimilation.</title>
        <authorList>
            <person name="Yoshida S."/>
            <person name="Hiraga K."/>
            <person name="Takehana T."/>
            <person name="Taniguchi I."/>
            <person name="Yamaji H."/>
            <person name="Maeda Y."/>
            <person name="Toyohara K."/>
            <person name="Miyamoto K."/>
            <person name="Kimura Y."/>
            <person name="Oda K."/>
        </authorList>
    </citation>
    <scope>NUCLEOTIDE SEQUENCE [LARGE SCALE GENOMIC DNA]</scope>
    <source>
        <strain evidence="8">NBRC 110686 / TISTR 2288 / 201-F6</strain>
    </source>
</reference>
<feature type="transmembrane region" description="Helical" evidence="6">
    <location>
        <begin position="7"/>
        <end position="30"/>
    </location>
</feature>
<feature type="transmembrane region" description="Helical" evidence="6">
    <location>
        <begin position="99"/>
        <end position="118"/>
    </location>
</feature>
<dbReference type="InterPro" id="IPR005495">
    <property type="entry name" value="LptG/LptF_permease"/>
</dbReference>
<sequence>MRTVRRLFTIDIVSSVAFVALAFLALFFFIDFVDELGDVGKRGYTALHAAAVCVLEIPGHLYELAPIAVLIGTIYALSRMAQSSEFTILRTGGLGPGRALGLLAGLGAAFAVATFLVGDYVAPRAEQQAATLRADFSGGIGRGPGAWMKDRRAGDGGEVGIAVNVAHAPNGRDLQGIRIYEFDGDGALRREVQAARGVVDAQGLWRLDEVETTHWPAVASRATAGSPPAAGAADAPAPAASAAAGIRIERQPTLEWRSGLTADVVAAAVLPLATMSTLDLWHYIRHLAANEQAAQRQEIQFWKRAFYPFACLVMVALALPFAYLHARNGGISLKIFGGIMLGISFVLLNNLAGHLGLLRQWTPWITAAVPSLIYLLLSLAAFAWLVRFR</sequence>
<gene>
    <name evidence="7" type="ORF">ISF6_5052</name>
</gene>
<dbReference type="AlphaFoldDB" id="A0A0K8NW32"/>
<evidence type="ECO:0000256" key="3">
    <source>
        <dbReference type="ARBA" id="ARBA00022692"/>
    </source>
</evidence>
<dbReference type="Pfam" id="PF03739">
    <property type="entry name" value="LptF_LptG"/>
    <property type="match status" value="1"/>
</dbReference>
<dbReference type="PANTHER" id="PTHR33529:SF2">
    <property type="entry name" value="LIPOPOLYSACCHARIDE EXPORT SYSTEM PERMEASE PROTEIN LPTG"/>
    <property type="match status" value="1"/>
</dbReference>
<dbReference type="PANTHER" id="PTHR33529">
    <property type="entry name" value="SLR0882 PROTEIN-RELATED"/>
    <property type="match status" value="1"/>
</dbReference>
<feature type="transmembrane region" description="Helical" evidence="6">
    <location>
        <begin position="364"/>
        <end position="386"/>
    </location>
</feature>
<evidence type="ECO:0000256" key="1">
    <source>
        <dbReference type="ARBA" id="ARBA00004651"/>
    </source>
</evidence>
<evidence type="ECO:0000313" key="8">
    <source>
        <dbReference type="Proteomes" id="UP000037660"/>
    </source>
</evidence>